<evidence type="ECO:0000313" key="3">
    <source>
        <dbReference type="Proteomes" id="UP000199352"/>
    </source>
</evidence>
<dbReference type="Proteomes" id="UP000199352">
    <property type="component" value="Unassembled WGS sequence"/>
</dbReference>
<name>A0A1H9NV71_9PSEU</name>
<reference evidence="3" key="1">
    <citation type="submission" date="2016-10" db="EMBL/GenBank/DDBJ databases">
        <authorList>
            <person name="Varghese N."/>
            <person name="Submissions S."/>
        </authorList>
    </citation>
    <scope>NUCLEOTIDE SEQUENCE [LARGE SCALE GENOMIC DNA]</scope>
    <source>
        <strain evidence="3">CGMCC 4.3525</strain>
    </source>
</reference>
<feature type="transmembrane region" description="Helical" evidence="1">
    <location>
        <begin position="64"/>
        <end position="83"/>
    </location>
</feature>
<accession>A0A1H9NV71</accession>
<proteinExistence type="predicted"/>
<sequence>MADRRKIAPVLLVLGAGLAVVAGFRTTYSTVYRGYGPEVTISSTLWTTTSDPSDGPAAQPAQYAAGWPVVISALVVVAAVVLMTRERTAVAGRPLAVGGAGALAGVVFSYLSQVWRLEDLVQQLPPDSGLTYELNYLSGMHLLVAAAIIALAGAALAQRGPQSVQPREEVVVHQLGADDDTPPFGIAIPDEREAR</sequence>
<keyword evidence="1" id="KW-1133">Transmembrane helix</keyword>
<keyword evidence="1" id="KW-0472">Membrane</keyword>
<dbReference type="OrthoDB" id="3701273at2"/>
<feature type="transmembrane region" description="Helical" evidence="1">
    <location>
        <begin position="135"/>
        <end position="157"/>
    </location>
</feature>
<protein>
    <recommendedName>
        <fullName evidence="4">Tryptophan-associated transmembrane protein (Trp_oprn_chp)</fullName>
    </recommendedName>
</protein>
<evidence type="ECO:0000313" key="2">
    <source>
        <dbReference type="EMBL" id="SER39822.1"/>
    </source>
</evidence>
<dbReference type="EMBL" id="FOFR01000011">
    <property type="protein sequence ID" value="SER39822.1"/>
    <property type="molecule type" value="Genomic_DNA"/>
</dbReference>
<gene>
    <name evidence="2" type="ORF">SAMN05216188_11110</name>
</gene>
<dbReference type="STRING" id="402600.SAMN05216188_11110"/>
<evidence type="ECO:0000256" key="1">
    <source>
        <dbReference type="SAM" id="Phobius"/>
    </source>
</evidence>
<keyword evidence="3" id="KW-1185">Reference proteome</keyword>
<evidence type="ECO:0008006" key="4">
    <source>
        <dbReference type="Google" id="ProtNLM"/>
    </source>
</evidence>
<dbReference type="RefSeq" id="WP_089953690.1">
    <property type="nucleotide sequence ID" value="NZ_FOFR01000011.1"/>
</dbReference>
<organism evidence="2 3">
    <name type="scientific">Lentzea xinjiangensis</name>
    <dbReference type="NCBI Taxonomy" id="402600"/>
    <lineage>
        <taxon>Bacteria</taxon>
        <taxon>Bacillati</taxon>
        <taxon>Actinomycetota</taxon>
        <taxon>Actinomycetes</taxon>
        <taxon>Pseudonocardiales</taxon>
        <taxon>Pseudonocardiaceae</taxon>
        <taxon>Lentzea</taxon>
    </lineage>
</organism>
<keyword evidence="1" id="KW-0812">Transmembrane</keyword>
<dbReference type="AlphaFoldDB" id="A0A1H9NV71"/>
<feature type="transmembrane region" description="Helical" evidence="1">
    <location>
        <begin position="95"/>
        <end position="115"/>
    </location>
</feature>